<keyword evidence="5" id="KW-0136">Cellulose degradation</keyword>
<dbReference type="InterPro" id="IPR017853">
    <property type="entry name" value="GH"/>
</dbReference>
<comment type="similarity">
    <text evidence="2 9">Belongs to the glycosyl hydrolase 1 family.</text>
</comment>
<evidence type="ECO:0000256" key="3">
    <source>
        <dbReference type="ARBA" id="ARBA00012744"/>
    </source>
</evidence>
<proteinExistence type="inferred from homology"/>
<keyword evidence="6" id="KW-0119">Carbohydrate metabolism</keyword>
<keyword evidence="8" id="KW-0624">Polysaccharide degradation</keyword>
<dbReference type="Proteomes" id="UP001501822">
    <property type="component" value="Unassembled WGS sequence"/>
</dbReference>
<evidence type="ECO:0000256" key="8">
    <source>
        <dbReference type="ARBA" id="ARBA00023326"/>
    </source>
</evidence>
<dbReference type="SUPFAM" id="SSF51445">
    <property type="entry name" value="(Trans)glycosidases"/>
    <property type="match status" value="1"/>
</dbReference>
<evidence type="ECO:0000256" key="6">
    <source>
        <dbReference type="ARBA" id="ARBA00023277"/>
    </source>
</evidence>
<keyword evidence="4 9" id="KW-0378">Hydrolase</keyword>
<accession>A0ABN0WTF2</accession>
<gene>
    <name evidence="10" type="ORF">GCM10010151_39710</name>
</gene>
<evidence type="ECO:0000313" key="10">
    <source>
        <dbReference type="EMBL" id="GAA0346145.1"/>
    </source>
</evidence>
<evidence type="ECO:0000313" key="11">
    <source>
        <dbReference type="Proteomes" id="UP001501822"/>
    </source>
</evidence>
<dbReference type="InterPro" id="IPR001360">
    <property type="entry name" value="Glyco_hydro_1"/>
</dbReference>
<keyword evidence="7 9" id="KW-0326">Glycosidase</keyword>
<comment type="caution">
    <text evidence="10">The sequence shown here is derived from an EMBL/GenBank/DDBJ whole genome shotgun (WGS) entry which is preliminary data.</text>
</comment>
<dbReference type="Gene3D" id="3.20.20.80">
    <property type="entry name" value="Glycosidases"/>
    <property type="match status" value="1"/>
</dbReference>
<evidence type="ECO:0000256" key="2">
    <source>
        <dbReference type="ARBA" id="ARBA00010838"/>
    </source>
</evidence>
<dbReference type="InterPro" id="IPR033132">
    <property type="entry name" value="GH_1_N_CS"/>
</dbReference>
<protein>
    <recommendedName>
        <fullName evidence="3 9">Beta-glucosidase</fullName>
        <ecNumber evidence="3 9">3.2.1.21</ecNumber>
    </recommendedName>
</protein>
<keyword evidence="11" id="KW-1185">Reference proteome</keyword>
<dbReference type="EC" id="3.2.1.21" evidence="3 9"/>
<name>A0ABN0WTF2_9ACTN</name>
<dbReference type="Pfam" id="PF00232">
    <property type="entry name" value="Glyco_hydro_1"/>
    <property type="match status" value="1"/>
</dbReference>
<evidence type="ECO:0000256" key="4">
    <source>
        <dbReference type="ARBA" id="ARBA00022801"/>
    </source>
</evidence>
<dbReference type="PRINTS" id="PR00131">
    <property type="entry name" value="GLHYDRLASE1"/>
</dbReference>
<dbReference type="PANTHER" id="PTHR10353">
    <property type="entry name" value="GLYCOSYL HYDROLASE"/>
    <property type="match status" value="1"/>
</dbReference>
<dbReference type="NCBIfam" id="TIGR03356">
    <property type="entry name" value="BGL"/>
    <property type="match status" value="1"/>
</dbReference>
<evidence type="ECO:0000256" key="5">
    <source>
        <dbReference type="ARBA" id="ARBA00023001"/>
    </source>
</evidence>
<evidence type="ECO:0000256" key="7">
    <source>
        <dbReference type="ARBA" id="ARBA00023295"/>
    </source>
</evidence>
<dbReference type="InterPro" id="IPR017736">
    <property type="entry name" value="Glyco_hydro_1_beta-glucosidase"/>
</dbReference>
<evidence type="ECO:0000256" key="9">
    <source>
        <dbReference type="RuleBase" id="RU361175"/>
    </source>
</evidence>
<sequence length="430" mass="47082">MFPPDFQWGVATSAYQIEGATEEDGRGPSTWDTFCRQPGRVRDGHSADVACDHYHRWAEDLDLVADLGARAYRFSIAWPRVQPAGDGAANPKGLDFYDRLIDGLAERGIAAVPTLYHWDLPQPLEDAGGWMNRDTAHRFAEYAALVADRLADRVDLWITLNEPMVVMAYGYAFGIYAPGKTLMLGALPTAHHQLLGHGLATAALRAAGARRIGIANHHTPAWPLGDTAEDATAAAAFDDLLNWQFTDPILRGRYPDLGLDLAHVRDGDLELIAAPIDALGVNYYHPTGVTAPAGDALPFTMRDLTGYPTTGMGWPVVPDGLHRLLVDLRDRYGAALPPVYITESGCSYDESLDDSARIGFLTAHVGAVQAAMNDGVDVRGYYVWSLLDNFEWAEGYGPRFGLVHVDYATQRRTPRASYAWYRDLIAAATP</sequence>
<dbReference type="PANTHER" id="PTHR10353:SF36">
    <property type="entry name" value="LP05116P"/>
    <property type="match status" value="1"/>
</dbReference>
<dbReference type="PROSITE" id="PS00653">
    <property type="entry name" value="GLYCOSYL_HYDROL_F1_2"/>
    <property type="match status" value="1"/>
</dbReference>
<organism evidence="10 11">
    <name type="scientific">Actinoallomurus spadix</name>
    <dbReference type="NCBI Taxonomy" id="79912"/>
    <lineage>
        <taxon>Bacteria</taxon>
        <taxon>Bacillati</taxon>
        <taxon>Actinomycetota</taxon>
        <taxon>Actinomycetes</taxon>
        <taxon>Streptosporangiales</taxon>
        <taxon>Thermomonosporaceae</taxon>
        <taxon>Actinoallomurus</taxon>
    </lineage>
</organism>
<dbReference type="RefSeq" id="WP_252808487.1">
    <property type="nucleotide sequence ID" value="NZ_BAAABM010000037.1"/>
</dbReference>
<dbReference type="EMBL" id="BAAABM010000037">
    <property type="protein sequence ID" value="GAA0346145.1"/>
    <property type="molecule type" value="Genomic_DNA"/>
</dbReference>
<evidence type="ECO:0000256" key="1">
    <source>
        <dbReference type="ARBA" id="ARBA00000448"/>
    </source>
</evidence>
<comment type="catalytic activity">
    <reaction evidence="1 9">
        <text>Hydrolysis of terminal, non-reducing beta-D-glucosyl residues with release of beta-D-glucose.</text>
        <dbReference type="EC" id="3.2.1.21"/>
    </reaction>
</comment>
<reference evidence="10 11" key="1">
    <citation type="journal article" date="2019" name="Int. J. Syst. Evol. Microbiol.">
        <title>The Global Catalogue of Microorganisms (GCM) 10K type strain sequencing project: providing services to taxonomists for standard genome sequencing and annotation.</title>
        <authorList>
            <consortium name="The Broad Institute Genomics Platform"/>
            <consortium name="The Broad Institute Genome Sequencing Center for Infectious Disease"/>
            <person name="Wu L."/>
            <person name="Ma J."/>
        </authorList>
    </citation>
    <scope>NUCLEOTIDE SEQUENCE [LARGE SCALE GENOMIC DNA]</scope>
    <source>
        <strain evidence="10 11">JCM 3146</strain>
    </source>
</reference>